<dbReference type="OrthoDB" id="424910at2759"/>
<evidence type="ECO:0000256" key="6">
    <source>
        <dbReference type="ARBA" id="ARBA00022679"/>
    </source>
</evidence>
<evidence type="ECO:0000256" key="9">
    <source>
        <dbReference type="ARBA" id="ARBA00030795"/>
    </source>
</evidence>
<dbReference type="AlphaFoldDB" id="A0A9P1GCE7"/>
<keyword evidence="6" id="KW-0808">Transferase</keyword>
<sequence length="309" mass="34415">MSAQFQRLKFGGRAVVITFKPREEQVLEDWLRQNEDGWASPLSSMVSPDRLGQLFPLLSTVQPYSARRLGPPLRPQAMELRRNSRARSAMVHCFVKEQRRPPFQRLSRTVVLESPSKTKPGDWLCRSVVYRAVLKTWQGNRSVRDVVLHALPGKSRVGKKRHCGTVRHKLRRDLFGTGATVDTTSGGTGVGQIIALKKNPYAPTVPCHRVVKADRSLGGYFGATSLEDEKMKTKVQLLESEGVQFQNAGAVAAESFWRFPKDVDLEAVELPPTKHRRTSDELAEGDVKPAEKGLVRLTSGTTVSNAMAM</sequence>
<reference evidence="14" key="2">
    <citation type="submission" date="2024-04" db="EMBL/GenBank/DDBJ databases">
        <authorList>
            <person name="Chen Y."/>
            <person name="Shah S."/>
            <person name="Dougan E. K."/>
            <person name="Thang M."/>
            <person name="Chan C."/>
        </authorList>
    </citation>
    <scope>NUCLEOTIDE SEQUENCE [LARGE SCALE GENOMIC DNA]</scope>
</reference>
<dbReference type="EMBL" id="CAMXCT020004124">
    <property type="protein sequence ID" value="CAL1161173.1"/>
    <property type="molecule type" value="Genomic_DNA"/>
</dbReference>
<dbReference type="EMBL" id="CAMXCT010004124">
    <property type="protein sequence ID" value="CAI4007798.1"/>
    <property type="molecule type" value="Genomic_DNA"/>
</dbReference>
<protein>
    <recommendedName>
        <fullName evidence="4">Methylated-DNA--protein-cysteine methyltransferase</fullName>
        <ecNumber evidence="3">2.1.1.63</ecNumber>
    </recommendedName>
    <alternativeName>
        <fullName evidence="9">6-O-methylguanine-DNA methyltransferase</fullName>
    </alternativeName>
    <alternativeName>
        <fullName evidence="10">O-6-methylguanine-DNA-alkyltransferase</fullName>
    </alternativeName>
</protein>
<evidence type="ECO:0000256" key="8">
    <source>
        <dbReference type="ARBA" id="ARBA00023204"/>
    </source>
</evidence>
<dbReference type="CDD" id="cd06445">
    <property type="entry name" value="ATase"/>
    <property type="match status" value="1"/>
</dbReference>
<evidence type="ECO:0000256" key="11">
    <source>
        <dbReference type="ARBA" id="ARBA00049348"/>
    </source>
</evidence>
<comment type="caution">
    <text evidence="13">The sequence shown here is derived from an EMBL/GenBank/DDBJ whole genome shotgun (WGS) entry which is preliminary data.</text>
</comment>
<dbReference type="EMBL" id="CAMXCT030004124">
    <property type="protein sequence ID" value="CAL4795110.1"/>
    <property type="molecule type" value="Genomic_DNA"/>
</dbReference>
<dbReference type="EC" id="2.1.1.63" evidence="3"/>
<feature type="domain" description="Methylated-DNA-[protein]-cysteine S-methyltransferase DNA binding" evidence="12">
    <location>
        <begin position="195"/>
        <end position="243"/>
    </location>
</feature>
<dbReference type="GO" id="GO:0003908">
    <property type="term" value="F:methylated-DNA-[protein]-cysteine S-methyltransferase activity"/>
    <property type="evidence" value="ECO:0007669"/>
    <property type="project" value="UniProtKB-EC"/>
</dbReference>
<gene>
    <name evidence="13" type="ORF">C1SCF055_LOCUS33325</name>
</gene>
<keyword evidence="5" id="KW-0489">Methyltransferase</keyword>
<keyword evidence="8" id="KW-0234">DNA repair</keyword>
<dbReference type="InterPro" id="IPR014048">
    <property type="entry name" value="MethylDNA_cys_MeTrfase_DNA-bd"/>
</dbReference>
<name>A0A9P1GCE7_9DINO</name>
<evidence type="ECO:0000256" key="1">
    <source>
        <dbReference type="ARBA" id="ARBA00001286"/>
    </source>
</evidence>
<evidence type="ECO:0000256" key="5">
    <source>
        <dbReference type="ARBA" id="ARBA00022603"/>
    </source>
</evidence>
<keyword evidence="7" id="KW-0227">DNA damage</keyword>
<dbReference type="SUPFAM" id="SSF46767">
    <property type="entry name" value="Methylated DNA-protein cysteine methyltransferase, C-terminal domain"/>
    <property type="match status" value="1"/>
</dbReference>
<comment type="similarity">
    <text evidence="2">Belongs to the MGMT family.</text>
</comment>
<comment type="catalytic activity">
    <reaction evidence="1">
        <text>a 4-O-methyl-thymidine in DNA + L-cysteinyl-[protein] = a thymidine in DNA + S-methyl-L-cysteinyl-[protein]</text>
        <dbReference type="Rhea" id="RHEA:53428"/>
        <dbReference type="Rhea" id="RHEA-COMP:10131"/>
        <dbReference type="Rhea" id="RHEA-COMP:10132"/>
        <dbReference type="Rhea" id="RHEA-COMP:13555"/>
        <dbReference type="Rhea" id="RHEA-COMP:13556"/>
        <dbReference type="ChEBI" id="CHEBI:29950"/>
        <dbReference type="ChEBI" id="CHEBI:82612"/>
        <dbReference type="ChEBI" id="CHEBI:137386"/>
        <dbReference type="ChEBI" id="CHEBI:137387"/>
        <dbReference type="EC" id="2.1.1.63"/>
    </reaction>
</comment>
<dbReference type="PANTHER" id="PTHR10815:SF13">
    <property type="entry name" value="METHYLATED-DNA--PROTEIN-CYSTEINE METHYLTRANSFERASE"/>
    <property type="match status" value="1"/>
</dbReference>
<organism evidence="13">
    <name type="scientific">Cladocopium goreaui</name>
    <dbReference type="NCBI Taxonomy" id="2562237"/>
    <lineage>
        <taxon>Eukaryota</taxon>
        <taxon>Sar</taxon>
        <taxon>Alveolata</taxon>
        <taxon>Dinophyceae</taxon>
        <taxon>Suessiales</taxon>
        <taxon>Symbiodiniaceae</taxon>
        <taxon>Cladocopium</taxon>
    </lineage>
</organism>
<dbReference type="InterPro" id="IPR036388">
    <property type="entry name" value="WH-like_DNA-bd_sf"/>
</dbReference>
<accession>A0A9P1GCE7</accession>
<evidence type="ECO:0000256" key="3">
    <source>
        <dbReference type="ARBA" id="ARBA00011918"/>
    </source>
</evidence>
<evidence type="ECO:0000313" key="14">
    <source>
        <dbReference type="EMBL" id="CAL1161173.1"/>
    </source>
</evidence>
<evidence type="ECO:0000259" key="12">
    <source>
        <dbReference type="Pfam" id="PF01035"/>
    </source>
</evidence>
<proteinExistence type="inferred from homology"/>
<dbReference type="GO" id="GO:0032259">
    <property type="term" value="P:methylation"/>
    <property type="evidence" value="ECO:0007669"/>
    <property type="project" value="UniProtKB-KW"/>
</dbReference>
<dbReference type="Pfam" id="PF01035">
    <property type="entry name" value="DNA_binding_1"/>
    <property type="match status" value="1"/>
</dbReference>
<dbReference type="InterPro" id="IPR029063">
    <property type="entry name" value="SAM-dependent_MTases_sf"/>
</dbReference>
<dbReference type="InterPro" id="IPR001497">
    <property type="entry name" value="MethylDNA_cys_MeTrfase_AS"/>
</dbReference>
<evidence type="ECO:0000256" key="7">
    <source>
        <dbReference type="ARBA" id="ARBA00022763"/>
    </source>
</evidence>
<evidence type="ECO:0000313" key="13">
    <source>
        <dbReference type="EMBL" id="CAI4007798.1"/>
    </source>
</evidence>
<dbReference type="PROSITE" id="PS00374">
    <property type="entry name" value="MGMT"/>
    <property type="match status" value="1"/>
</dbReference>
<evidence type="ECO:0000256" key="2">
    <source>
        <dbReference type="ARBA" id="ARBA00008711"/>
    </source>
</evidence>
<dbReference type="PANTHER" id="PTHR10815">
    <property type="entry name" value="METHYLATED-DNA--PROTEIN-CYSTEINE METHYLTRANSFERASE"/>
    <property type="match status" value="1"/>
</dbReference>
<reference evidence="13" key="1">
    <citation type="submission" date="2022-10" db="EMBL/GenBank/DDBJ databases">
        <authorList>
            <person name="Chen Y."/>
            <person name="Dougan E. K."/>
            <person name="Chan C."/>
            <person name="Rhodes N."/>
            <person name="Thang M."/>
        </authorList>
    </citation>
    <scope>NUCLEOTIDE SEQUENCE</scope>
</reference>
<evidence type="ECO:0000256" key="10">
    <source>
        <dbReference type="ARBA" id="ARBA00031621"/>
    </source>
</evidence>
<dbReference type="Gene3D" id="3.40.50.150">
    <property type="entry name" value="Vaccinia Virus protein VP39"/>
    <property type="match status" value="1"/>
</dbReference>
<evidence type="ECO:0000256" key="4">
    <source>
        <dbReference type="ARBA" id="ARBA00015377"/>
    </source>
</evidence>
<dbReference type="Proteomes" id="UP001152797">
    <property type="component" value="Unassembled WGS sequence"/>
</dbReference>
<keyword evidence="15" id="KW-1185">Reference proteome</keyword>
<dbReference type="GO" id="GO:0006281">
    <property type="term" value="P:DNA repair"/>
    <property type="evidence" value="ECO:0007669"/>
    <property type="project" value="UniProtKB-KW"/>
</dbReference>
<comment type="catalytic activity">
    <reaction evidence="11">
        <text>a 6-O-methyl-2'-deoxyguanosine in DNA + L-cysteinyl-[protein] = S-methyl-L-cysteinyl-[protein] + a 2'-deoxyguanosine in DNA</text>
        <dbReference type="Rhea" id="RHEA:24000"/>
        <dbReference type="Rhea" id="RHEA-COMP:10131"/>
        <dbReference type="Rhea" id="RHEA-COMP:10132"/>
        <dbReference type="Rhea" id="RHEA-COMP:11367"/>
        <dbReference type="Rhea" id="RHEA-COMP:11368"/>
        <dbReference type="ChEBI" id="CHEBI:29950"/>
        <dbReference type="ChEBI" id="CHEBI:82612"/>
        <dbReference type="ChEBI" id="CHEBI:85445"/>
        <dbReference type="ChEBI" id="CHEBI:85448"/>
        <dbReference type="EC" id="2.1.1.63"/>
    </reaction>
</comment>
<evidence type="ECO:0000313" key="15">
    <source>
        <dbReference type="Proteomes" id="UP001152797"/>
    </source>
</evidence>
<dbReference type="Gene3D" id="1.10.10.10">
    <property type="entry name" value="Winged helix-like DNA-binding domain superfamily/Winged helix DNA-binding domain"/>
    <property type="match status" value="1"/>
</dbReference>
<dbReference type="InterPro" id="IPR036217">
    <property type="entry name" value="MethylDNA_cys_MeTrfase_DNAb"/>
</dbReference>